<keyword evidence="7" id="KW-0472">Membrane</keyword>
<evidence type="ECO:0000256" key="3">
    <source>
        <dbReference type="ARBA" id="ARBA00022553"/>
    </source>
</evidence>
<evidence type="ECO:0000256" key="6">
    <source>
        <dbReference type="ARBA" id="ARBA00023012"/>
    </source>
</evidence>
<keyword evidence="7" id="KW-1133">Transmembrane helix</keyword>
<evidence type="ECO:0000256" key="5">
    <source>
        <dbReference type="ARBA" id="ARBA00022777"/>
    </source>
</evidence>
<dbReference type="SUPFAM" id="SSF47384">
    <property type="entry name" value="Homodimeric domain of signal transducing histidine kinase"/>
    <property type="match status" value="1"/>
</dbReference>
<keyword evidence="10" id="KW-1185">Reference proteome</keyword>
<dbReference type="InterPro" id="IPR050736">
    <property type="entry name" value="Sensor_HK_Regulatory"/>
</dbReference>
<dbReference type="EMBL" id="WTYK01000001">
    <property type="protein sequence ID" value="MXP40563.1"/>
    <property type="molecule type" value="Genomic_DNA"/>
</dbReference>
<evidence type="ECO:0000256" key="1">
    <source>
        <dbReference type="ARBA" id="ARBA00000085"/>
    </source>
</evidence>
<dbReference type="InterPro" id="IPR036097">
    <property type="entry name" value="HisK_dim/P_sf"/>
</dbReference>
<accession>A0A6I4USJ4</accession>
<comment type="caution">
    <text evidence="9">The sequence shown here is derived from an EMBL/GenBank/DDBJ whole genome shotgun (WGS) entry which is preliminary data.</text>
</comment>
<gene>
    <name evidence="9" type="ORF">GRI75_02735</name>
</gene>
<dbReference type="AlphaFoldDB" id="A0A6I4USJ4"/>
<keyword evidence="7" id="KW-0812">Transmembrane</keyword>
<evidence type="ECO:0000256" key="4">
    <source>
        <dbReference type="ARBA" id="ARBA00022679"/>
    </source>
</evidence>
<evidence type="ECO:0000256" key="2">
    <source>
        <dbReference type="ARBA" id="ARBA00012438"/>
    </source>
</evidence>
<keyword evidence="5" id="KW-0418">Kinase</keyword>
<name>A0A6I4USJ4_9SPHN</name>
<dbReference type="CDD" id="cd00082">
    <property type="entry name" value="HisKA"/>
    <property type="match status" value="1"/>
</dbReference>
<evidence type="ECO:0000259" key="8">
    <source>
        <dbReference type="PROSITE" id="PS50109"/>
    </source>
</evidence>
<dbReference type="InterPro" id="IPR005467">
    <property type="entry name" value="His_kinase_dom"/>
</dbReference>
<dbReference type="InterPro" id="IPR004358">
    <property type="entry name" value="Sig_transdc_His_kin-like_C"/>
</dbReference>
<dbReference type="PANTHER" id="PTHR43711:SF1">
    <property type="entry name" value="HISTIDINE KINASE 1"/>
    <property type="match status" value="1"/>
</dbReference>
<dbReference type="SMART" id="SM00387">
    <property type="entry name" value="HATPase_c"/>
    <property type="match status" value="1"/>
</dbReference>
<dbReference type="Gene3D" id="1.10.287.130">
    <property type="match status" value="1"/>
</dbReference>
<dbReference type="Pfam" id="PF00512">
    <property type="entry name" value="HisKA"/>
    <property type="match status" value="1"/>
</dbReference>
<proteinExistence type="predicted"/>
<dbReference type="SMART" id="SM00388">
    <property type="entry name" value="HisKA"/>
    <property type="match status" value="1"/>
</dbReference>
<keyword evidence="4" id="KW-0808">Transferase</keyword>
<dbReference type="PROSITE" id="PS50109">
    <property type="entry name" value="HIS_KIN"/>
    <property type="match status" value="1"/>
</dbReference>
<dbReference type="Gene3D" id="3.30.565.10">
    <property type="entry name" value="Histidine kinase-like ATPase, C-terminal domain"/>
    <property type="match status" value="1"/>
</dbReference>
<dbReference type="InterPro" id="IPR003661">
    <property type="entry name" value="HisK_dim/P_dom"/>
</dbReference>
<sequence length="457" mass="49589">MQPTIIGLLARMESGRSGATGGKQLMVKSAQSPPVRFRTELAPPHVSWLAIVLVYALAAAVLFLLFRFLIGFNQFGQVHDQAVLAGQNRSAAQRLIEDLADPPSGLPVERALARFAEDFVAQDGGRQDPTGTGAAVEPVLAELQEGGASRARVRERAQRLLSTWESRAQAAERRAAELRLGVALKATLMGFVVAATAIGGALLFLRRSRQLYGLLARRTAELEEVDASRRLFFANASHELRTPVTAMMGEAEVALTGDHRDDGTMEQALRHIVAQARFLGHRIDEMIGLAQTSDGKLQLDAVPLDYRDVVAEAVADARSFARSVEVDMDVTVPDQPVTVRGDALWLKRALLAVIENALKFSPMQGKVTVELSQKDEFARVRITDQGPGVVPDELPLIFEAYYQTDTGKDRGGSGLGLSMTRWVAEEHGGRAFARNVGHPSRPEGCTVTIDIALERSA</sequence>
<dbReference type="Proteomes" id="UP000469159">
    <property type="component" value="Unassembled WGS sequence"/>
</dbReference>
<protein>
    <recommendedName>
        <fullName evidence="2">histidine kinase</fullName>
        <ecNumber evidence="2">2.7.13.3</ecNumber>
    </recommendedName>
</protein>
<dbReference type="EC" id="2.7.13.3" evidence="2"/>
<dbReference type="InterPro" id="IPR003594">
    <property type="entry name" value="HATPase_dom"/>
</dbReference>
<keyword evidence="6" id="KW-0902">Two-component regulatory system</keyword>
<keyword evidence="3" id="KW-0597">Phosphoprotein</keyword>
<feature type="transmembrane region" description="Helical" evidence="7">
    <location>
        <begin position="46"/>
        <end position="70"/>
    </location>
</feature>
<dbReference type="Pfam" id="PF02518">
    <property type="entry name" value="HATPase_c"/>
    <property type="match status" value="1"/>
</dbReference>
<evidence type="ECO:0000313" key="9">
    <source>
        <dbReference type="EMBL" id="MXP40563.1"/>
    </source>
</evidence>
<organism evidence="9 10">
    <name type="scientific">Croceibacterium soli</name>
    <dbReference type="NCBI Taxonomy" id="1739690"/>
    <lineage>
        <taxon>Bacteria</taxon>
        <taxon>Pseudomonadati</taxon>
        <taxon>Pseudomonadota</taxon>
        <taxon>Alphaproteobacteria</taxon>
        <taxon>Sphingomonadales</taxon>
        <taxon>Erythrobacteraceae</taxon>
        <taxon>Croceibacterium</taxon>
    </lineage>
</organism>
<evidence type="ECO:0000313" key="10">
    <source>
        <dbReference type="Proteomes" id="UP000469159"/>
    </source>
</evidence>
<dbReference type="GO" id="GO:0000155">
    <property type="term" value="F:phosphorelay sensor kinase activity"/>
    <property type="evidence" value="ECO:0007669"/>
    <property type="project" value="InterPro"/>
</dbReference>
<reference evidence="9 10" key="1">
    <citation type="submission" date="2019-12" db="EMBL/GenBank/DDBJ databases">
        <title>Genomic-based taxomic classification of the family Erythrobacteraceae.</title>
        <authorList>
            <person name="Xu L."/>
        </authorList>
    </citation>
    <scope>NUCLEOTIDE SEQUENCE [LARGE SCALE GENOMIC DNA]</scope>
    <source>
        <strain evidence="9 10">MCCC 1K02066</strain>
    </source>
</reference>
<dbReference type="CDD" id="cd00075">
    <property type="entry name" value="HATPase"/>
    <property type="match status" value="1"/>
</dbReference>
<dbReference type="PANTHER" id="PTHR43711">
    <property type="entry name" value="TWO-COMPONENT HISTIDINE KINASE"/>
    <property type="match status" value="1"/>
</dbReference>
<dbReference type="SUPFAM" id="SSF55874">
    <property type="entry name" value="ATPase domain of HSP90 chaperone/DNA topoisomerase II/histidine kinase"/>
    <property type="match status" value="1"/>
</dbReference>
<feature type="transmembrane region" description="Helical" evidence="7">
    <location>
        <begin position="182"/>
        <end position="205"/>
    </location>
</feature>
<dbReference type="PRINTS" id="PR00344">
    <property type="entry name" value="BCTRLSENSOR"/>
</dbReference>
<evidence type="ECO:0000256" key="7">
    <source>
        <dbReference type="SAM" id="Phobius"/>
    </source>
</evidence>
<feature type="domain" description="Histidine kinase" evidence="8">
    <location>
        <begin position="235"/>
        <end position="455"/>
    </location>
</feature>
<dbReference type="InterPro" id="IPR036890">
    <property type="entry name" value="HATPase_C_sf"/>
</dbReference>
<comment type="catalytic activity">
    <reaction evidence="1">
        <text>ATP + protein L-histidine = ADP + protein N-phospho-L-histidine.</text>
        <dbReference type="EC" id="2.7.13.3"/>
    </reaction>
</comment>